<dbReference type="Gene3D" id="1.10.1660.10">
    <property type="match status" value="1"/>
</dbReference>
<comment type="caution">
    <text evidence="2">The sequence shown here is derived from an EMBL/GenBank/DDBJ whole genome shotgun (WGS) entry which is preliminary data.</text>
</comment>
<evidence type="ECO:0000313" key="2">
    <source>
        <dbReference type="EMBL" id="MEL4455201.1"/>
    </source>
</evidence>
<gene>
    <name evidence="2" type="ORF">AABB81_04795</name>
</gene>
<evidence type="ECO:0000256" key="1">
    <source>
        <dbReference type="SAM" id="Coils"/>
    </source>
</evidence>
<reference evidence="2 3" key="1">
    <citation type="submission" date="2024-04" db="EMBL/GenBank/DDBJ databases">
        <title>whole genome sequencing of Lutimonas vermicola strain IMCC1616.</title>
        <authorList>
            <person name="Bae S.S."/>
        </authorList>
    </citation>
    <scope>NUCLEOTIDE SEQUENCE [LARGE SCALE GENOMIC DNA]</scope>
    <source>
        <strain evidence="2 3">IMCC1616</strain>
    </source>
</reference>
<proteinExistence type="predicted"/>
<dbReference type="Proteomes" id="UP001474120">
    <property type="component" value="Unassembled WGS sequence"/>
</dbReference>
<organism evidence="2 3">
    <name type="scientific">Lutimonas vermicola</name>
    <dbReference type="NCBI Taxonomy" id="414288"/>
    <lineage>
        <taxon>Bacteria</taxon>
        <taxon>Pseudomonadati</taxon>
        <taxon>Bacteroidota</taxon>
        <taxon>Flavobacteriia</taxon>
        <taxon>Flavobacteriales</taxon>
        <taxon>Flavobacteriaceae</taxon>
        <taxon>Lutimonas</taxon>
    </lineage>
</organism>
<dbReference type="RefSeq" id="WP_342158993.1">
    <property type="nucleotide sequence ID" value="NZ_JBCDNA010000001.1"/>
</dbReference>
<accession>A0ABU9L1G0</accession>
<sequence length="99" mass="11745">MDTQNYIPVLHLCDLYHAEISFFKELNDVGLIEIVSVKNTMYVHEDHLYEVERIIRIHTELNVNIEGVDVVLNLLGKLEELQSELNRIQNRLRLYEDDH</sequence>
<dbReference type="Pfam" id="PF13591">
    <property type="entry name" value="MerR_2"/>
    <property type="match status" value="1"/>
</dbReference>
<keyword evidence="3" id="KW-1185">Reference proteome</keyword>
<protein>
    <submittedName>
        <fullName evidence="2">Chaperone modulator CbpM</fullName>
    </submittedName>
</protein>
<feature type="coiled-coil region" evidence="1">
    <location>
        <begin position="71"/>
        <end position="98"/>
    </location>
</feature>
<name>A0ABU9L1G0_9FLAO</name>
<evidence type="ECO:0000313" key="3">
    <source>
        <dbReference type="Proteomes" id="UP001474120"/>
    </source>
</evidence>
<dbReference type="EMBL" id="JBCDNA010000001">
    <property type="protein sequence ID" value="MEL4455201.1"/>
    <property type="molecule type" value="Genomic_DNA"/>
</dbReference>
<keyword evidence="1" id="KW-0175">Coiled coil</keyword>